<evidence type="ECO:0000313" key="2">
    <source>
        <dbReference type="Proteomes" id="UP000242814"/>
    </source>
</evidence>
<dbReference type="VEuPathDB" id="FungiDB:PABG_04576"/>
<comment type="caution">
    <text evidence="1">The sequence shown here is derived from an EMBL/GenBank/DDBJ whole genome shotgun (WGS) entry which is preliminary data.</text>
</comment>
<accession>A0A1D2JEB6</accession>
<proteinExistence type="predicted"/>
<organism evidence="1 2">
    <name type="scientific">Paracoccidioides brasiliensis</name>
    <dbReference type="NCBI Taxonomy" id="121759"/>
    <lineage>
        <taxon>Eukaryota</taxon>
        <taxon>Fungi</taxon>
        <taxon>Dikarya</taxon>
        <taxon>Ascomycota</taxon>
        <taxon>Pezizomycotina</taxon>
        <taxon>Eurotiomycetes</taxon>
        <taxon>Eurotiomycetidae</taxon>
        <taxon>Onygenales</taxon>
        <taxon>Ajellomycetaceae</taxon>
        <taxon>Paracoccidioides</taxon>
    </lineage>
</organism>
<dbReference type="AlphaFoldDB" id="A0A1D2JEB6"/>
<sequence length="227" mass="26507">MRTGSLPCIAATTESISYDMSFLNLQFPEVQHEINERLKCRETVDDIHACNEYLTRRVSELFMAIKILEERELPNHQPTGLCLTIESPFQSDKNDRHCNHRRFHGWRVQLLNPENLPKLFSVHTLIIGENRKRNTACKDERPLDLRVMADLVSKLLNLKVLNCRYFHERFPNYSIYPIISHFTRPLGGSLERFQTCLRRGDYNIDSHLGWHVDQSVALPDLVNPLVL</sequence>
<dbReference type="EMBL" id="LZYO01000155">
    <property type="protein sequence ID" value="ODH27799.1"/>
    <property type="molecule type" value="Genomic_DNA"/>
</dbReference>
<reference evidence="1 2" key="1">
    <citation type="submission" date="2016-06" db="EMBL/GenBank/DDBJ databases">
        <authorList>
            <person name="Kjaerup R.B."/>
            <person name="Dalgaard T.S."/>
            <person name="Juul-Madsen H.R."/>
        </authorList>
    </citation>
    <scope>NUCLEOTIDE SEQUENCE [LARGE SCALE GENOMIC DNA]</scope>
    <source>
        <strain evidence="1 2">Pb300</strain>
    </source>
</reference>
<evidence type="ECO:0000313" key="1">
    <source>
        <dbReference type="EMBL" id="ODH27799.1"/>
    </source>
</evidence>
<name>A0A1D2JEB6_PARBR</name>
<gene>
    <name evidence="1" type="ORF">ACO22_04075</name>
</gene>
<dbReference type="Proteomes" id="UP000242814">
    <property type="component" value="Unassembled WGS sequence"/>
</dbReference>
<protein>
    <submittedName>
        <fullName evidence="1">Uncharacterized protein</fullName>
    </submittedName>
</protein>